<gene>
    <name evidence="4" type="ORF">DY240_15115</name>
</gene>
<feature type="domain" description="Carbohydrate-binding" evidence="2">
    <location>
        <begin position="922"/>
        <end position="1079"/>
    </location>
</feature>
<evidence type="ECO:0000256" key="1">
    <source>
        <dbReference type="SAM" id="SignalP"/>
    </source>
</evidence>
<dbReference type="PANTHER" id="PTHR12631">
    <property type="entry name" value="ALPHA-L-IDURONIDASE"/>
    <property type="match status" value="1"/>
</dbReference>
<dbReference type="PANTHER" id="PTHR12631:SF10">
    <property type="entry name" value="BETA-XYLOSIDASE-LIKE PROTEIN-RELATED"/>
    <property type="match status" value="1"/>
</dbReference>
<dbReference type="InterPro" id="IPR051923">
    <property type="entry name" value="Glycosyl_Hydrolase_39"/>
</dbReference>
<keyword evidence="5" id="KW-1185">Reference proteome</keyword>
<dbReference type="GO" id="GO:0016052">
    <property type="term" value="P:carbohydrate catabolic process"/>
    <property type="evidence" value="ECO:0007669"/>
    <property type="project" value="InterPro"/>
</dbReference>
<dbReference type="Gene3D" id="3.20.20.80">
    <property type="entry name" value="Glycosidases"/>
    <property type="match status" value="1"/>
</dbReference>
<feature type="domain" description="Asl1-like glycosyl hydrolase catalytic" evidence="3">
    <location>
        <begin position="425"/>
        <end position="560"/>
    </location>
</feature>
<dbReference type="InterPro" id="IPR017853">
    <property type="entry name" value="GH"/>
</dbReference>
<dbReference type="CDD" id="cd09621">
    <property type="entry name" value="CBM9_like_5"/>
    <property type="match status" value="1"/>
</dbReference>
<dbReference type="AlphaFoldDB" id="A0A418KQ38"/>
<dbReference type="Pfam" id="PF06452">
    <property type="entry name" value="CBM9_1"/>
    <property type="match status" value="1"/>
</dbReference>
<dbReference type="GO" id="GO:0004553">
    <property type="term" value="F:hydrolase activity, hydrolyzing O-glycosyl compounds"/>
    <property type="evidence" value="ECO:0007669"/>
    <property type="project" value="InterPro"/>
</dbReference>
<dbReference type="SUPFAM" id="SSF51445">
    <property type="entry name" value="(Trans)glycosidases"/>
    <property type="match status" value="1"/>
</dbReference>
<name>A0A418KQ38_9ACTN</name>
<sequence length="1086" mass="115027">MRIPRRLAAAITAAAAAAAGLVAAPAATQALDLTTTIGDFETAGDGWGLNLGAEFPGAQGSFTVDATDAVSGSSSGVLSGDFTGGGNYVQVRKSISLDAVGLSFQAKTDDVTGLGLRLVDSTGQTHQQRLALTPGGWQRITVTDFAGGSGYLHYGGANDGVWHGPATSVAFIIDKGSVPATSLTGSVRLDAVTVTAQPPALAIEQTTPGNIVEQPDEVTLGLVSRGDTVSWTVTDFWGERVAAGDTPIDTRTELTLPIDTPGHYVFAATATLGGEVIATRETDVALLAATERLPATESPFGLAEHLSWESTKDPDHLLPEIAAKAGAMTVREDAGWGSIEPRPGEYVFGRYDGIVDSLDTAGATWLPMFGYTNAHYDGNATPYTDAGRQAYANYVSATVEHYDLPWVEVYNEFNIGFGDRGDGPADSRADYYFPLLRTTYETVKAEHPDVAVVGGVTSSVPMQWLEQLFQLGGLEYMDVLSVHPYRYPGDPEGMEDVLARLDALVRQYNGGESIPIWITEQGWPTNTGATGVSESTQAANFVRANVLSLASGVERHVMYNMSEKGLNDASSEDRFGIIRHHDSPRGRWVPKPAYVSYATMTRALGTADFVSRDEIAEGVRSYLFDNGGTPVRVLWAEQPATVAIESEQRLTVTDLTGSSERYDANAGRIHLTLGDTPVYVTGDVTSIEVSDTLALRPAVGATVAIGDPVELELTIDNTGEPRAPIVGTFHIGGRSVPVHVAPGRTATVPVTLPAADELGPRELVGTLEERRGTTARLTTGVTVIEPLAVTAAHRLDDTGTHVLTATVTNAATRDVELTTLEWTIGDASGTAEVPATLAGGTSVDVDLPLDGLAQARHAYELRLTAPGVADVVRTGTVSIVADDTIAPIAHRPITVDGVLDDLGDVPAFDLLADGVNQVAGHTGPDDLSGQVWTTWDEENVYLSARIHDDVHSQTSSGDGVWAGDGFQFGFATGLPGETRAWDELGLTLTADGPEVYRWLAAGGRSVGVVEGVDVAVVRHDDTDETVYELAIPWSELTPFRPADRLLSFSLIVNENDGTGRDGWIAWGDGIATAKDPARYLPFRLDP</sequence>
<accession>A0A418KQ38</accession>
<dbReference type="Gene3D" id="2.60.40.1190">
    <property type="match status" value="1"/>
</dbReference>
<organism evidence="4 5">
    <name type="scientific">Jiangella rhizosphaerae</name>
    <dbReference type="NCBI Taxonomy" id="2293569"/>
    <lineage>
        <taxon>Bacteria</taxon>
        <taxon>Bacillati</taxon>
        <taxon>Actinomycetota</taxon>
        <taxon>Actinomycetes</taxon>
        <taxon>Jiangellales</taxon>
        <taxon>Jiangellaceae</taxon>
        <taxon>Jiangella</taxon>
    </lineage>
</organism>
<keyword evidence="1" id="KW-0732">Signal</keyword>
<reference evidence="4 5" key="1">
    <citation type="submission" date="2018-09" db="EMBL/GenBank/DDBJ databases">
        <title>Isolation, diversity and antifungal activity of actinobacteria from wheat.</title>
        <authorList>
            <person name="Han C."/>
        </authorList>
    </citation>
    <scope>NUCLEOTIDE SEQUENCE [LARGE SCALE GENOMIC DNA]</scope>
    <source>
        <strain evidence="4 5">NEAU-YY265</strain>
    </source>
</reference>
<dbReference type="RefSeq" id="WP_119660685.1">
    <property type="nucleotide sequence ID" value="NZ_QUAL01000149.1"/>
</dbReference>
<evidence type="ECO:0000313" key="5">
    <source>
        <dbReference type="Proteomes" id="UP000284057"/>
    </source>
</evidence>
<comment type="caution">
    <text evidence="4">The sequence shown here is derived from an EMBL/GenBank/DDBJ whole genome shotgun (WGS) entry which is preliminary data.</text>
</comment>
<dbReference type="EMBL" id="QUAL01000149">
    <property type="protein sequence ID" value="RIQ21460.1"/>
    <property type="molecule type" value="Genomic_DNA"/>
</dbReference>
<dbReference type="Gene3D" id="2.60.120.260">
    <property type="entry name" value="Galactose-binding domain-like"/>
    <property type="match status" value="1"/>
</dbReference>
<feature type="signal peptide" evidence="1">
    <location>
        <begin position="1"/>
        <end position="30"/>
    </location>
</feature>
<dbReference type="Pfam" id="PF11790">
    <property type="entry name" value="Glyco_hydro_cc"/>
    <property type="match status" value="1"/>
</dbReference>
<dbReference type="SUPFAM" id="SSF49344">
    <property type="entry name" value="CBD9-like"/>
    <property type="match status" value="1"/>
</dbReference>
<evidence type="ECO:0000313" key="4">
    <source>
        <dbReference type="EMBL" id="RIQ21460.1"/>
    </source>
</evidence>
<dbReference type="OrthoDB" id="5242547at2"/>
<evidence type="ECO:0000259" key="3">
    <source>
        <dbReference type="Pfam" id="PF11790"/>
    </source>
</evidence>
<dbReference type="Proteomes" id="UP000284057">
    <property type="component" value="Unassembled WGS sequence"/>
</dbReference>
<proteinExistence type="predicted"/>
<feature type="chain" id="PRO_5039213969" description="Carbohydrate-binding domain-containing protein" evidence="1">
    <location>
        <begin position="31"/>
        <end position="1086"/>
    </location>
</feature>
<dbReference type="GO" id="GO:0030246">
    <property type="term" value="F:carbohydrate binding"/>
    <property type="evidence" value="ECO:0007669"/>
    <property type="project" value="InterPro"/>
</dbReference>
<dbReference type="InterPro" id="IPR010502">
    <property type="entry name" value="Carb-bd_dom_fam9"/>
</dbReference>
<evidence type="ECO:0000259" key="2">
    <source>
        <dbReference type="Pfam" id="PF06452"/>
    </source>
</evidence>
<protein>
    <recommendedName>
        <fullName evidence="6">Carbohydrate-binding domain-containing protein</fullName>
    </recommendedName>
</protein>
<dbReference type="InterPro" id="IPR024655">
    <property type="entry name" value="Asl1_glyco_hydro_catalytic"/>
</dbReference>
<evidence type="ECO:0008006" key="6">
    <source>
        <dbReference type="Google" id="ProtNLM"/>
    </source>
</evidence>